<gene>
    <name evidence="1" type="ORF">JAO82_00255</name>
</gene>
<dbReference type="SUPFAM" id="SSF82784">
    <property type="entry name" value="OsmC-like"/>
    <property type="match status" value="1"/>
</dbReference>
<name>A0A934LYU6_9RHOB</name>
<dbReference type="Pfam" id="PF02566">
    <property type="entry name" value="OsmC"/>
    <property type="match status" value="1"/>
</dbReference>
<dbReference type="InterPro" id="IPR052924">
    <property type="entry name" value="OsmC/Ohr_hydroprdx_reductase"/>
</dbReference>
<reference evidence="1" key="1">
    <citation type="submission" date="2020-12" db="EMBL/GenBank/DDBJ databases">
        <title>Pontibaca salina gen. nov., sp. nov., isolated from marine sediment.</title>
        <authorList>
            <person name="Bo J."/>
            <person name="Wang S."/>
            <person name="Song X."/>
            <person name="Du Z."/>
        </authorList>
    </citation>
    <scope>NUCLEOTIDE SEQUENCE</scope>
    <source>
        <strain evidence="1">S1109L</strain>
    </source>
</reference>
<evidence type="ECO:0000313" key="2">
    <source>
        <dbReference type="Proteomes" id="UP000613255"/>
    </source>
</evidence>
<accession>A0A934LYU6</accession>
<evidence type="ECO:0000313" key="1">
    <source>
        <dbReference type="EMBL" id="MBI6628300.1"/>
    </source>
</evidence>
<dbReference type="InterPro" id="IPR015946">
    <property type="entry name" value="KH_dom-like_a/b"/>
</dbReference>
<comment type="caution">
    <text evidence="1">The sequence shown here is derived from an EMBL/GenBank/DDBJ whole genome shotgun (WGS) entry which is preliminary data.</text>
</comment>
<dbReference type="InterPro" id="IPR003718">
    <property type="entry name" value="OsmC/Ohr_fam"/>
</dbReference>
<proteinExistence type="predicted"/>
<dbReference type="Proteomes" id="UP000613255">
    <property type="component" value="Unassembled WGS sequence"/>
</dbReference>
<keyword evidence="2" id="KW-1185">Reference proteome</keyword>
<dbReference type="PANTHER" id="PTHR35368:SF1">
    <property type="entry name" value="HYDROPEROXIDE REDUCTASE"/>
    <property type="match status" value="1"/>
</dbReference>
<organism evidence="1 2">
    <name type="scientific">Pontibaca salina</name>
    <dbReference type="NCBI Taxonomy" id="2795731"/>
    <lineage>
        <taxon>Bacteria</taxon>
        <taxon>Pseudomonadati</taxon>
        <taxon>Pseudomonadota</taxon>
        <taxon>Alphaproteobacteria</taxon>
        <taxon>Rhodobacterales</taxon>
        <taxon>Roseobacteraceae</taxon>
        <taxon>Pontibaca</taxon>
    </lineage>
</organism>
<dbReference type="InterPro" id="IPR036102">
    <property type="entry name" value="OsmC/Ohrsf"/>
</dbReference>
<dbReference type="RefSeq" id="WP_198684334.1">
    <property type="nucleotide sequence ID" value="NZ_JAEIJD010000001.1"/>
</dbReference>
<dbReference type="EMBL" id="JAEIJD010000001">
    <property type="protein sequence ID" value="MBI6628300.1"/>
    <property type="molecule type" value="Genomic_DNA"/>
</dbReference>
<dbReference type="AlphaFoldDB" id="A0A934LYU6"/>
<dbReference type="Gene3D" id="3.30.300.20">
    <property type="match status" value="1"/>
</dbReference>
<protein>
    <submittedName>
        <fullName evidence="1">OsmC family protein</fullName>
    </submittedName>
</protein>
<sequence>MTLDLNTDSQLNASKGKAQIKTVRALGEWEGGMATVMTVRNHQFRADEPAYLGGKDEAATPMELVAGAVNACVTVVIATVANELGLDIKDIRTESAADIDVRGFHGTADVSPHFCNYRLTIALTTDAPRELLDVLRERAEKRCPAVNLVRDSGATVEVVWNISASRGQK</sequence>
<dbReference type="PANTHER" id="PTHR35368">
    <property type="entry name" value="HYDROPEROXIDE REDUCTASE"/>
    <property type="match status" value="1"/>
</dbReference>